<evidence type="ECO:0000313" key="3">
    <source>
        <dbReference type="Proteomes" id="UP000037109"/>
    </source>
</evidence>
<keyword evidence="3" id="KW-1185">Reference proteome</keyword>
<dbReference type="EMBL" id="LGUF01000007">
    <property type="protein sequence ID" value="KON87361.1"/>
    <property type="molecule type" value="Genomic_DNA"/>
</dbReference>
<accession>A0A0M0GD54</accession>
<evidence type="ECO:0000256" key="1">
    <source>
        <dbReference type="SAM" id="Phobius"/>
    </source>
</evidence>
<feature type="transmembrane region" description="Helical" evidence="1">
    <location>
        <begin position="60"/>
        <end position="81"/>
    </location>
</feature>
<protein>
    <submittedName>
        <fullName evidence="2">Uncharacterized protein</fullName>
    </submittedName>
</protein>
<dbReference type="PATRIC" id="fig|1459.3.peg.2428"/>
<gene>
    <name evidence="2" type="ORF">AF332_11355</name>
</gene>
<name>A0A0M0GD54_SPOGL</name>
<keyword evidence="1" id="KW-1133">Transmembrane helix</keyword>
<organism evidence="2 3">
    <name type="scientific">Sporosarcina globispora</name>
    <name type="common">Bacillus globisporus</name>
    <dbReference type="NCBI Taxonomy" id="1459"/>
    <lineage>
        <taxon>Bacteria</taxon>
        <taxon>Bacillati</taxon>
        <taxon>Bacillota</taxon>
        <taxon>Bacilli</taxon>
        <taxon>Bacillales</taxon>
        <taxon>Caryophanaceae</taxon>
        <taxon>Sporosarcina</taxon>
    </lineage>
</organism>
<feature type="transmembrane region" description="Helical" evidence="1">
    <location>
        <begin position="102"/>
        <end position="124"/>
    </location>
</feature>
<dbReference type="STRING" id="1459.AF332_11355"/>
<keyword evidence="1" id="KW-0472">Membrane</keyword>
<evidence type="ECO:0000313" key="2">
    <source>
        <dbReference type="EMBL" id="KON87361.1"/>
    </source>
</evidence>
<reference evidence="3" key="1">
    <citation type="submission" date="2015-07" db="EMBL/GenBank/DDBJ databases">
        <title>Fjat-10036 dsm4.</title>
        <authorList>
            <person name="Liu B."/>
            <person name="Wang J."/>
            <person name="Zhu Y."/>
            <person name="Liu G."/>
            <person name="Chen Q."/>
            <person name="Chen Z."/>
            <person name="Lan J."/>
            <person name="Che J."/>
            <person name="Ge C."/>
            <person name="Shi H."/>
            <person name="Pan Z."/>
            <person name="Liu X."/>
        </authorList>
    </citation>
    <scope>NUCLEOTIDE SEQUENCE [LARGE SCALE GENOMIC DNA]</scope>
    <source>
        <strain evidence="3">DSM 4</strain>
    </source>
</reference>
<dbReference type="Proteomes" id="UP000037109">
    <property type="component" value="Unassembled WGS sequence"/>
</dbReference>
<proteinExistence type="predicted"/>
<comment type="caution">
    <text evidence="2">The sequence shown here is derived from an EMBL/GenBank/DDBJ whole genome shotgun (WGS) entry which is preliminary data.</text>
</comment>
<dbReference type="AlphaFoldDB" id="A0A0M0GD54"/>
<sequence>MNLSQKEKRKFGKVVKVFVATTISFLKLSSVSMANALNNTQSQTVITSGIPTDLLEPIMELIKLALGGSLLLSVILLIAAGTMRQFRKKKEASEWTTDIIKGFLQVLIATPLIFLLYYVVTLLLGNFTQFLKPF</sequence>
<keyword evidence="1" id="KW-0812">Transmembrane</keyword>